<dbReference type="PANTHER" id="PTHR43823">
    <property type="entry name" value="SPORULATION PROTEIN YKVU"/>
    <property type="match status" value="1"/>
</dbReference>
<reference evidence="8 9" key="1">
    <citation type="submission" date="2018-10" db="EMBL/GenBank/DDBJ databases">
        <title>Butyricimonas faecalis sp. nov., isolated from human faeces and emended description of the genus Butyricimonas.</title>
        <authorList>
            <person name="Le Roy T."/>
            <person name="Van der Smissen P."/>
            <person name="Paquot A."/>
            <person name="Delzenne N."/>
            <person name="Muccioli G."/>
            <person name="Collet J.-F."/>
            <person name="Cani P.D."/>
        </authorList>
    </citation>
    <scope>NUCLEOTIDE SEQUENCE [LARGE SCALE GENOMIC DNA]</scope>
    <source>
        <strain evidence="8 9">H184</strain>
    </source>
</reference>
<feature type="transmembrane region" description="Helical" evidence="7">
    <location>
        <begin position="109"/>
        <end position="127"/>
    </location>
</feature>
<feature type="transmembrane region" description="Helical" evidence="7">
    <location>
        <begin position="331"/>
        <end position="355"/>
    </location>
</feature>
<feature type="transmembrane region" description="Helical" evidence="7">
    <location>
        <begin position="147"/>
        <end position="168"/>
    </location>
</feature>
<dbReference type="GO" id="GO:0015297">
    <property type="term" value="F:antiporter activity"/>
    <property type="evidence" value="ECO:0007669"/>
    <property type="project" value="InterPro"/>
</dbReference>
<sequence length="455" mass="50135">MLLIMWIYDGIFASTKKRCMSEQSKNLKKYIIPAMLANVSFFILTIIDGMFVGNGVGTDALGAVNLALPFVMIINVFAVLFNIGGITVTAIRMGRGDIEGANQAFLHSLTYNVCFALCMTFIGTVFPDKIAVLLGANQTYKEMVSDYIFWYSVFILPACLFYCFNGFARNDGNPQMSIKVALTCMIVNIIGDWITVYPLQMGVKGAAIATGVASCAAFLVASTHYWQKKGNLRVRPFKVQFVLLRKILLRGLPEMISETSVPLTAFSMNYMLITYLGNASVNAFSAINYTCSLFASLMWGLATGLQPLYGLSYGAKDDYSLHYYFRSGRRIALIGGLAIFALTFVIGAPICRLFGVDAASTPIVIASLPKFCLNFVFAAMSTVVSAYLYSTKRTQYAIPLNICRGVIFNVLCINTLPLIFGYDFVWYSMAVAEAICLILAIVLQKMSEKNGIIYK</sequence>
<dbReference type="InterPro" id="IPR002528">
    <property type="entry name" value="MATE_fam"/>
</dbReference>
<dbReference type="InterPro" id="IPR051327">
    <property type="entry name" value="MATE_MepA_subfamily"/>
</dbReference>
<evidence type="ECO:0000256" key="7">
    <source>
        <dbReference type="SAM" id="Phobius"/>
    </source>
</evidence>
<keyword evidence="5 7" id="KW-1133">Transmembrane helix</keyword>
<keyword evidence="3" id="KW-1003">Cell membrane</keyword>
<dbReference type="PANTHER" id="PTHR43823:SF3">
    <property type="entry name" value="MULTIDRUG EXPORT PROTEIN MEPA"/>
    <property type="match status" value="1"/>
</dbReference>
<protein>
    <submittedName>
        <fullName evidence="8">MATE family efflux transporter</fullName>
    </submittedName>
</protein>
<dbReference type="GO" id="GO:0005886">
    <property type="term" value="C:plasma membrane"/>
    <property type="evidence" value="ECO:0007669"/>
    <property type="project" value="UniProtKB-SubCell"/>
</dbReference>
<dbReference type="GO" id="GO:0042910">
    <property type="term" value="F:xenobiotic transmembrane transporter activity"/>
    <property type="evidence" value="ECO:0007669"/>
    <property type="project" value="InterPro"/>
</dbReference>
<feature type="transmembrane region" description="Helical" evidence="7">
    <location>
        <begin position="205"/>
        <end position="226"/>
    </location>
</feature>
<dbReference type="Pfam" id="PF01554">
    <property type="entry name" value="MatE"/>
    <property type="match status" value="2"/>
</dbReference>
<feature type="transmembrane region" description="Helical" evidence="7">
    <location>
        <begin position="401"/>
        <end position="420"/>
    </location>
</feature>
<dbReference type="OrthoDB" id="9811110at2"/>
<evidence type="ECO:0000256" key="3">
    <source>
        <dbReference type="ARBA" id="ARBA00022475"/>
    </source>
</evidence>
<dbReference type="Proteomes" id="UP000270673">
    <property type="component" value="Chromosome"/>
</dbReference>
<keyword evidence="9" id="KW-1185">Reference proteome</keyword>
<gene>
    <name evidence="8" type="ORF">D8S85_17575</name>
</gene>
<keyword evidence="6 7" id="KW-0472">Membrane</keyword>
<feature type="transmembrane region" description="Helical" evidence="7">
    <location>
        <begin position="67"/>
        <end position="88"/>
    </location>
</feature>
<dbReference type="KEGG" id="buy:D8S85_17575"/>
<dbReference type="PIRSF" id="PIRSF006603">
    <property type="entry name" value="DinF"/>
    <property type="match status" value="1"/>
</dbReference>
<organism evidence="8 9">
    <name type="scientific">Butyricimonas faecalis</name>
    <dbReference type="NCBI Taxonomy" id="2093856"/>
    <lineage>
        <taxon>Bacteria</taxon>
        <taxon>Pseudomonadati</taxon>
        <taxon>Bacteroidota</taxon>
        <taxon>Bacteroidia</taxon>
        <taxon>Bacteroidales</taxon>
        <taxon>Odoribacteraceae</taxon>
        <taxon>Butyricimonas</taxon>
    </lineage>
</organism>
<dbReference type="AlphaFoldDB" id="A0A3S9VXB7"/>
<evidence type="ECO:0000256" key="2">
    <source>
        <dbReference type="ARBA" id="ARBA00022448"/>
    </source>
</evidence>
<feature type="transmembrane region" description="Helical" evidence="7">
    <location>
        <begin position="367"/>
        <end position="389"/>
    </location>
</feature>
<evidence type="ECO:0000256" key="4">
    <source>
        <dbReference type="ARBA" id="ARBA00022692"/>
    </source>
</evidence>
<feature type="transmembrane region" description="Helical" evidence="7">
    <location>
        <begin position="30"/>
        <end position="47"/>
    </location>
</feature>
<evidence type="ECO:0000256" key="5">
    <source>
        <dbReference type="ARBA" id="ARBA00022989"/>
    </source>
</evidence>
<keyword evidence="2" id="KW-0813">Transport</keyword>
<name>A0A3S9VXB7_9BACT</name>
<comment type="subcellular location">
    <subcellularLocation>
        <location evidence="1">Cell membrane</location>
        <topology evidence="1">Multi-pass membrane protein</topology>
    </subcellularLocation>
</comment>
<feature type="transmembrane region" description="Helical" evidence="7">
    <location>
        <begin position="426"/>
        <end position="443"/>
    </location>
</feature>
<dbReference type="EMBL" id="CP032819">
    <property type="protein sequence ID" value="AZS31186.1"/>
    <property type="molecule type" value="Genomic_DNA"/>
</dbReference>
<keyword evidence="4 7" id="KW-0812">Transmembrane</keyword>
<evidence type="ECO:0000313" key="9">
    <source>
        <dbReference type="Proteomes" id="UP000270673"/>
    </source>
</evidence>
<evidence type="ECO:0000256" key="6">
    <source>
        <dbReference type="ARBA" id="ARBA00023136"/>
    </source>
</evidence>
<feature type="transmembrane region" description="Helical" evidence="7">
    <location>
        <begin position="286"/>
        <end position="311"/>
    </location>
</feature>
<dbReference type="InterPro" id="IPR048279">
    <property type="entry name" value="MdtK-like"/>
</dbReference>
<accession>A0A3S9VXB7</accession>
<feature type="transmembrane region" description="Helical" evidence="7">
    <location>
        <begin position="180"/>
        <end position="199"/>
    </location>
</feature>
<proteinExistence type="predicted"/>
<evidence type="ECO:0000313" key="8">
    <source>
        <dbReference type="EMBL" id="AZS31186.1"/>
    </source>
</evidence>
<evidence type="ECO:0000256" key="1">
    <source>
        <dbReference type="ARBA" id="ARBA00004651"/>
    </source>
</evidence>